<evidence type="ECO:0000313" key="2">
    <source>
        <dbReference type="Proteomes" id="UP000442695"/>
    </source>
</evidence>
<gene>
    <name evidence="1" type="ORF">GN299_25475</name>
</gene>
<proteinExistence type="predicted"/>
<dbReference type="EMBL" id="WOWR01000048">
    <property type="protein sequence ID" value="KAF0251995.1"/>
    <property type="molecule type" value="Genomic_DNA"/>
</dbReference>
<comment type="caution">
    <text evidence="1">The sequence shown here is derived from an EMBL/GenBank/DDBJ whole genome shotgun (WGS) entry which is preliminary data.</text>
</comment>
<protein>
    <submittedName>
        <fullName evidence="1">Uncharacterized protein</fullName>
    </submittedName>
</protein>
<dbReference type="AlphaFoldDB" id="A0A7V8EBX2"/>
<sequence>MTMESAVAKALENFNPDNAFHVALKKYGEHTYTRVIEMATESQRFAIAEGHPIVEIAEAVRSKALEIFADERRMRGMKLEDELGL</sequence>
<name>A0A7V8EBX2_PSEPU</name>
<reference evidence="1 2" key="1">
    <citation type="submission" date="2019-12" db="EMBL/GenBank/DDBJ databases">
        <authorList>
            <person name="Woiski C."/>
        </authorList>
    </citation>
    <scope>NUCLEOTIDE SEQUENCE [LARGE SCALE GENOMIC DNA]</scope>
    <source>
        <strain evidence="1 2">BOE100</strain>
    </source>
</reference>
<organism evidence="1 2">
    <name type="scientific">Pseudomonas putida</name>
    <name type="common">Arthrobacter siderocapsulatus</name>
    <dbReference type="NCBI Taxonomy" id="303"/>
    <lineage>
        <taxon>Bacteria</taxon>
        <taxon>Pseudomonadati</taxon>
        <taxon>Pseudomonadota</taxon>
        <taxon>Gammaproteobacteria</taxon>
        <taxon>Pseudomonadales</taxon>
        <taxon>Pseudomonadaceae</taxon>
        <taxon>Pseudomonas</taxon>
    </lineage>
</organism>
<evidence type="ECO:0000313" key="1">
    <source>
        <dbReference type="EMBL" id="KAF0251995.1"/>
    </source>
</evidence>
<accession>A0A7V8EBX2</accession>
<dbReference type="RefSeq" id="WP_156859634.1">
    <property type="nucleotide sequence ID" value="NZ_WOWR01000048.1"/>
</dbReference>
<dbReference type="Proteomes" id="UP000442695">
    <property type="component" value="Unassembled WGS sequence"/>
</dbReference>